<dbReference type="InterPro" id="IPR017884">
    <property type="entry name" value="SANT_dom"/>
</dbReference>
<organism>
    <name type="scientific">Pediculus humanus subsp. corporis</name>
    <name type="common">Body louse</name>
    <dbReference type="NCBI Taxonomy" id="121224"/>
    <lineage>
        <taxon>Eukaryota</taxon>
        <taxon>Metazoa</taxon>
        <taxon>Ecdysozoa</taxon>
        <taxon>Arthropoda</taxon>
        <taxon>Hexapoda</taxon>
        <taxon>Insecta</taxon>
        <taxon>Pterygota</taxon>
        <taxon>Neoptera</taxon>
        <taxon>Paraneoptera</taxon>
        <taxon>Psocodea</taxon>
        <taxon>Troctomorpha</taxon>
        <taxon>Phthiraptera</taxon>
        <taxon>Anoplura</taxon>
        <taxon>Pediculidae</taxon>
        <taxon>Pediculus</taxon>
    </lineage>
</organism>
<reference evidence="7" key="2">
    <citation type="submission" date="2007-04" db="EMBL/GenBank/DDBJ databases">
        <title>The genome of the human body louse.</title>
        <authorList>
            <consortium name="The Human Body Louse Genome Consortium"/>
            <person name="Kirkness E."/>
            <person name="Walenz B."/>
            <person name="Hass B."/>
            <person name="Bruggner R."/>
            <person name="Strausberg R."/>
        </authorList>
    </citation>
    <scope>NUCLEOTIDE SEQUENCE</scope>
    <source>
        <strain evidence="7">USDA</strain>
    </source>
</reference>
<evidence type="ECO:0000256" key="2">
    <source>
        <dbReference type="ARBA" id="ARBA00010097"/>
    </source>
</evidence>
<dbReference type="Proteomes" id="UP000009046">
    <property type="component" value="Unassembled WGS sequence"/>
</dbReference>
<feature type="signal peptide" evidence="5">
    <location>
        <begin position="1"/>
        <end position="15"/>
    </location>
</feature>
<proteinExistence type="inferred from homology"/>
<feature type="compositionally biased region" description="Polar residues" evidence="4">
    <location>
        <begin position="84"/>
        <end position="99"/>
    </location>
</feature>
<dbReference type="InParanoid" id="E0VK13"/>
<comment type="similarity">
    <text evidence="2">Belongs to the N-CoR nuclear receptor corepressors family.</text>
</comment>
<dbReference type="InterPro" id="IPR051571">
    <property type="entry name" value="N-CoR_corepressor"/>
</dbReference>
<feature type="compositionally biased region" description="Basic and acidic residues" evidence="4">
    <location>
        <begin position="238"/>
        <end position="256"/>
    </location>
</feature>
<evidence type="ECO:0000313" key="8">
    <source>
        <dbReference type="EnsemblMetazoa" id="PHUM254190-PA"/>
    </source>
</evidence>
<dbReference type="STRING" id="121224.E0VK13"/>
<accession>E0VK13</accession>
<feature type="region of interest" description="Disordered" evidence="4">
    <location>
        <begin position="69"/>
        <end position="100"/>
    </location>
</feature>
<feature type="region of interest" description="Disordered" evidence="4">
    <location>
        <begin position="505"/>
        <end position="536"/>
    </location>
</feature>
<evidence type="ECO:0000256" key="3">
    <source>
        <dbReference type="ARBA" id="ARBA00023054"/>
    </source>
</evidence>
<evidence type="ECO:0000313" key="9">
    <source>
        <dbReference type="Proteomes" id="UP000009046"/>
    </source>
</evidence>
<dbReference type="InterPro" id="IPR031557">
    <property type="entry name" value="N-CoR_GPS2_interact"/>
</dbReference>
<feature type="region of interest" description="Disordered" evidence="4">
    <location>
        <begin position="238"/>
        <end position="262"/>
    </location>
</feature>
<gene>
    <name evidence="8" type="primary">8235207</name>
    <name evidence="7" type="ORF">Phum_PHUM254190</name>
</gene>
<evidence type="ECO:0000259" key="6">
    <source>
        <dbReference type="PROSITE" id="PS51293"/>
    </source>
</evidence>
<dbReference type="EMBL" id="DS235237">
    <property type="protein sequence ID" value="EEB13719.1"/>
    <property type="molecule type" value="Genomic_DNA"/>
</dbReference>
<dbReference type="InterPro" id="IPR001005">
    <property type="entry name" value="SANT/Myb"/>
</dbReference>
<dbReference type="GO" id="GO:0006357">
    <property type="term" value="P:regulation of transcription by RNA polymerase II"/>
    <property type="evidence" value="ECO:0007669"/>
    <property type="project" value="TreeGrafter"/>
</dbReference>
<feature type="compositionally biased region" description="Low complexity" evidence="4">
    <location>
        <begin position="519"/>
        <end position="534"/>
    </location>
</feature>
<dbReference type="SUPFAM" id="SSF46689">
    <property type="entry name" value="Homeodomain-like"/>
    <property type="match status" value="1"/>
</dbReference>
<dbReference type="RefSeq" id="XP_002426457.1">
    <property type="nucleotide sequence ID" value="XM_002426412.1"/>
</dbReference>
<dbReference type="CTD" id="8235207"/>
<name>E0VK13_PEDHC</name>
<dbReference type="AlphaFoldDB" id="E0VK13"/>
<keyword evidence="5" id="KW-0732">Signal</keyword>
<evidence type="ECO:0000256" key="1">
    <source>
        <dbReference type="ARBA" id="ARBA00004123"/>
    </source>
</evidence>
<evidence type="ECO:0000313" key="7">
    <source>
        <dbReference type="EMBL" id="EEB13719.1"/>
    </source>
</evidence>
<dbReference type="Pfam" id="PF15784">
    <property type="entry name" value="GPS2_interact"/>
    <property type="match status" value="1"/>
</dbReference>
<dbReference type="PANTHER" id="PTHR13992:SF39">
    <property type="entry name" value="SMRTER, ISOFORM G"/>
    <property type="match status" value="1"/>
</dbReference>
<dbReference type="eggNOG" id="KOG1878">
    <property type="taxonomic scope" value="Eukaryota"/>
</dbReference>
<dbReference type="Gene3D" id="1.10.10.60">
    <property type="entry name" value="Homeodomain-like"/>
    <property type="match status" value="1"/>
</dbReference>
<comment type="subcellular location">
    <subcellularLocation>
        <location evidence="1">Nucleus</location>
    </subcellularLocation>
</comment>
<feature type="compositionally biased region" description="Basic residues" evidence="4">
    <location>
        <begin position="507"/>
        <end position="518"/>
    </location>
</feature>
<keyword evidence="3" id="KW-0175">Coiled coil</keyword>
<dbReference type="CDD" id="cd00167">
    <property type="entry name" value="SANT"/>
    <property type="match status" value="1"/>
</dbReference>
<feature type="domain" description="SANT" evidence="6">
    <location>
        <begin position="452"/>
        <end position="503"/>
    </location>
</feature>
<reference evidence="8" key="3">
    <citation type="submission" date="2021-02" db="UniProtKB">
        <authorList>
            <consortium name="EnsemblMetazoa"/>
        </authorList>
    </citation>
    <scope>IDENTIFICATION</scope>
    <source>
        <strain evidence="8">USDA</strain>
    </source>
</reference>
<sequence length="686" mass="78156">MVVIFFFFFFSRTNSQPADTSPYKPQRGSTAAPSPASPGTRQPNAYTPYQSGTAPVSREAQAMRYLQSSPYTAPVPYRDVPSPYRSQTGPPEPRSNTPQVELLNLRPGERPRISLLPATQDYITNIPRTSCRDDLVSVRQPSAVTVSPQQDVGQPFKKIRLGEAKPDLQQPLRIDVRESPTVYTPQVEAISPTLPSEDIALRATKEDLLQQINKVDREIAKTEQQIFKLKSKQRELEEAASKPVAKKEEKETEQPKHQSPAQKIYAENRKKAQEAHSLLDKLGPKVEVPLYNQPSDTNVYHENKRRHLNFKKCLIDYLKQQAAEKQSYDKFLTLTYSKLMSEWLRKVDKIENSAKRKAKEAKNREFFEKVFPELRKQREDKERFNRVGARIKSEADLEEIMDGLQEQEMEDKKMRSYAVIPPILLDSRQRKLKYVNNNGKLEDFSREYKERQLLNFWTTAEHEVFKEKYLQHPKNFGLIASYLDRKSVCDCVQRYYHSKKQENYKQLLRKSRHGRTRSSRNNPNAKVNNSSSSSATTLVDAVLSTTGVTTRLQREQLQKQEPKETTNHVILSDSIICSGSSLMINTTSSAAVVTSVSSNTVTYTNSNSSANKEPDKDVNTTSTTTSTISASTAASTNTENKENSVKIRQTNTTAPSIFKIINVTRCIRLKKFCTEVSFSLFISDNV</sequence>
<dbReference type="GO" id="GO:0000785">
    <property type="term" value="C:chromatin"/>
    <property type="evidence" value="ECO:0007669"/>
    <property type="project" value="TreeGrafter"/>
</dbReference>
<dbReference type="EnsemblMetazoa" id="PHUM254190-RA">
    <property type="protein sequence ID" value="PHUM254190-PA"/>
    <property type="gene ID" value="PHUM254190"/>
</dbReference>
<dbReference type="GeneID" id="8235207"/>
<feature type="compositionally biased region" description="Polar residues" evidence="4">
    <location>
        <begin position="27"/>
        <end position="54"/>
    </location>
</feature>
<evidence type="ECO:0000256" key="5">
    <source>
        <dbReference type="SAM" id="SignalP"/>
    </source>
</evidence>
<feature type="region of interest" description="Disordered" evidence="4">
    <location>
        <begin position="15"/>
        <end position="56"/>
    </location>
</feature>
<feature type="compositionally biased region" description="Low complexity" evidence="4">
    <location>
        <begin position="619"/>
        <end position="638"/>
    </location>
</feature>
<keyword evidence="9" id="KW-1185">Reference proteome</keyword>
<feature type="region of interest" description="Disordered" evidence="4">
    <location>
        <begin position="603"/>
        <end position="645"/>
    </location>
</feature>
<dbReference type="GO" id="GO:0032991">
    <property type="term" value="C:protein-containing complex"/>
    <property type="evidence" value="ECO:0007669"/>
    <property type="project" value="UniProtKB-ARBA"/>
</dbReference>
<dbReference type="EMBL" id="AAZO01002949">
    <property type="status" value="NOT_ANNOTATED_CDS"/>
    <property type="molecule type" value="Genomic_DNA"/>
</dbReference>
<dbReference type="HOGENOM" id="CLU_401332_0_0_1"/>
<dbReference type="Gene3D" id="1.20.5.430">
    <property type="match status" value="1"/>
</dbReference>
<dbReference type="OMA" id="NIPRTSC"/>
<dbReference type="GO" id="GO:0005654">
    <property type="term" value="C:nucleoplasm"/>
    <property type="evidence" value="ECO:0007669"/>
    <property type="project" value="UniProtKB-ARBA"/>
</dbReference>
<feature type="chain" id="PRO_5014570128" description="SANT domain-containing protein" evidence="5">
    <location>
        <begin position="16"/>
        <end position="686"/>
    </location>
</feature>
<dbReference type="InterPro" id="IPR009057">
    <property type="entry name" value="Homeodomain-like_sf"/>
</dbReference>
<dbReference type="SMART" id="SM00717">
    <property type="entry name" value="SANT"/>
    <property type="match status" value="1"/>
</dbReference>
<reference evidence="7" key="1">
    <citation type="submission" date="2007-04" db="EMBL/GenBank/DDBJ databases">
        <title>Annotation of Pediculus humanus corporis strain USDA.</title>
        <authorList>
            <person name="Kirkness E."/>
            <person name="Hannick L."/>
            <person name="Hass B."/>
            <person name="Bruggner R."/>
            <person name="Lawson D."/>
            <person name="Bidwell S."/>
            <person name="Joardar V."/>
            <person name="Caler E."/>
            <person name="Walenz B."/>
            <person name="Inman J."/>
            <person name="Schobel S."/>
            <person name="Galinsky K."/>
            <person name="Amedeo P."/>
            <person name="Strausberg R."/>
        </authorList>
    </citation>
    <scope>NUCLEOTIDE SEQUENCE</scope>
    <source>
        <strain evidence="7">USDA</strain>
    </source>
</reference>
<evidence type="ECO:0000256" key="4">
    <source>
        <dbReference type="SAM" id="MobiDB-lite"/>
    </source>
</evidence>
<dbReference type="PROSITE" id="PS51293">
    <property type="entry name" value="SANT"/>
    <property type="match status" value="1"/>
</dbReference>
<protein>
    <recommendedName>
        <fullName evidence="6">SANT domain-containing protein</fullName>
    </recommendedName>
</protein>
<dbReference type="VEuPathDB" id="VectorBase:PHUM254190"/>
<dbReference type="OrthoDB" id="10258692at2759"/>
<dbReference type="KEGG" id="phu:Phum_PHUM254190"/>
<dbReference type="PANTHER" id="PTHR13992">
    <property type="entry name" value="NUCLEAR RECEPTOR CO-REPRESSOR RELATED NCOR"/>
    <property type="match status" value="1"/>
</dbReference>